<dbReference type="STRING" id="681398.PJIAN_3251"/>
<dbReference type="Pfam" id="PF00583">
    <property type="entry name" value="Acetyltransf_1"/>
    <property type="match status" value="1"/>
</dbReference>
<dbReference type="AlphaFoldDB" id="A0A161LUZ0"/>
<accession>A0A161LUZ0</accession>
<dbReference type="OrthoDB" id="9127144at2"/>
<dbReference type="PROSITE" id="PS51186">
    <property type="entry name" value="GNAT"/>
    <property type="match status" value="1"/>
</dbReference>
<keyword evidence="3" id="KW-1185">Reference proteome</keyword>
<dbReference type="Gene3D" id="3.40.630.30">
    <property type="match status" value="1"/>
</dbReference>
<protein>
    <recommendedName>
        <fullName evidence="1">N-acetyltransferase domain-containing protein</fullName>
    </recommendedName>
</protein>
<dbReference type="InterPro" id="IPR016181">
    <property type="entry name" value="Acyl_CoA_acyltransferase"/>
</dbReference>
<dbReference type="InterPro" id="IPR000182">
    <property type="entry name" value="GNAT_dom"/>
</dbReference>
<dbReference type="GO" id="GO:0016747">
    <property type="term" value="F:acyltransferase activity, transferring groups other than amino-acyl groups"/>
    <property type="evidence" value="ECO:0007669"/>
    <property type="project" value="InterPro"/>
</dbReference>
<dbReference type="EMBL" id="BDCR01000003">
    <property type="protein sequence ID" value="GAT62939.1"/>
    <property type="molecule type" value="Genomic_DNA"/>
</dbReference>
<reference evidence="3" key="1">
    <citation type="submission" date="2016-04" db="EMBL/GenBank/DDBJ databases">
        <title>Draft genome sequence of Paludibacter jiangxiensis strain NM7.</title>
        <authorList>
            <person name="Qiu Y."/>
            <person name="Matsuura N."/>
            <person name="Ohashi A."/>
            <person name="Tourlousse M.D."/>
            <person name="Sekiguchi Y."/>
        </authorList>
    </citation>
    <scope>NUCLEOTIDE SEQUENCE [LARGE SCALE GENOMIC DNA]</scope>
    <source>
        <strain evidence="3">NM7</strain>
    </source>
</reference>
<gene>
    <name evidence="2" type="ORF">PJIAN_3251</name>
</gene>
<dbReference type="SUPFAM" id="SSF55729">
    <property type="entry name" value="Acyl-CoA N-acyltransferases (Nat)"/>
    <property type="match status" value="1"/>
</dbReference>
<dbReference type="RefSeq" id="WP_068703690.1">
    <property type="nucleotide sequence ID" value="NZ_BDCR01000003.1"/>
</dbReference>
<evidence type="ECO:0000259" key="1">
    <source>
        <dbReference type="PROSITE" id="PS51186"/>
    </source>
</evidence>
<organism evidence="2 3">
    <name type="scientific">Paludibacter jiangxiensis</name>
    <dbReference type="NCBI Taxonomy" id="681398"/>
    <lineage>
        <taxon>Bacteria</taxon>
        <taxon>Pseudomonadati</taxon>
        <taxon>Bacteroidota</taxon>
        <taxon>Bacteroidia</taxon>
        <taxon>Bacteroidales</taxon>
        <taxon>Paludibacteraceae</taxon>
        <taxon>Paludibacter</taxon>
    </lineage>
</organism>
<name>A0A161LUZ0_9BACT</name>
<sequence length="178" mass="21007">MVVFDRVVSSEHPYWQFLVSCYLEAFPADERRPLPDLETLLQRSNFWCNILLKADEPVGLFLSWQLPRFRYIEHFAIAHAFRGQIIGKTALNKYLGMSNLPVVLEVEPPVCEINSRRIRFYEREGFELCEQQFIQPPYAPGQNSVELRLMEWKGTLLKQNFEQVKNELYRTVYGCDII</sequence>
<reference evidence="3" key="2">
    <citation type="journal article" date="2017" name="Genome Announc.">
        <title>Draft genome sequence of Paludibacter jiangxiensis NM7(T), a propionate-producing fermentative bacterium.</title>
        <authorList>
            <person name="Qiu Y.-L."/>
            <person name="Tourlousse D.M."/>
            <person name="Matsuura N."/>
            <person name="Ohashi A."/>
            <person name="Sekiguchi Y."/>
        </authorList>
    </citation>
    <scope>NUCLEOTIDE SEQUENCE [LARGE SCALE GENOMIC DNA]</scope>
    <source>
        <strain evidence="3">NM7</strain>
    </source>
</reference>
<evidence type="ECO:0000313" key="3">
    <source>
        <dbReference type="Proteomes" id="UP000076586"/>
    </source>
</evidence>
<proteinExistence type="predicted"/>
<feature type="domain" description="N-acetyltransferase" evidence="1">
    <location>
        <begin position="5"/>
        <end position="152"/>
    </location>
</feature>
<dbReference type="Proteomes" id="UP000076586">
    <property type="component" value="Unassembled WGS sequence"/>
</dbReference>
<comment type="caution">
    <text evidence="2">The sequence shown here is derived from an EMBL/GenBank/DDBJ whole genome shotgun (WGS) entry which is preliminary data.</text>
</comment>
<evidence type="ECO:0000313" key="2">
    <source>
        <dbReference type="EMBL" id="GAT62939.1"/>
    </source>
</evidence>